<dbReference type="GO" id="GO:0005634">
    <property type="term" value="C:nucleus"/>
    <property type="evidence" value="ECO:0007669"/>
    <property type="project" value="UniProtKB-SubCell"/>
</dbReference>
<dbReference type="AlphaFoldDB" id="A0A368R6U5"/>
<organism evidence="7">
    <name type="scientific">Setaria italica</name>
    <name type="common">Foxtail millet</name>
    <name type="synonym">Panicum italicum</name>
    <dbReference type="NCBI Taxonomy" id="4555"/>
    <lineage>
        <taxon>Eukaryota</taxon>
        <taxon>Viridiplantae</taxon>
        <taxon>Streptophyta</taxon>
        <taxon>Embryophyta</taxon>
        <taxon>Tracheophyta</taxon>
        <taxon>Spermatophyta</taxon>
        <taxon>Magnoliopsida</taxon>
        <taxon>Liliopsida</taxon>
        <taxon>Poales</taxon>
        <taxon>Poaceae</taxon>
        <taxon>PACMAD clade</taxon>
        <taxon>Panicoideae</taxon>
        <taxon>Panicodae</taxon>
        <taxon>Paniceae</taxon>
        <taxon>Cenchrinae</taxon>
        <taxon>Setaria</taxon>
    </lineage>
</organism>
<dbReference type="SUPFAM" id="SSF101936">
    <property type="entry name" value="DNA-binding pseudobarrel domain"/>
    <property type="match status" value="1"/>
</dbReference>
<keyword evidence="2" id="KW-0805">Transcription regulation</keyword>
<evidence type="ECO:0000256" key="4">
    <source>
        <dbReference type="ARBA" id="ARBA00023163"/>
    </source>
</evidence>
<protein>
    <recommendedName>
        <fullName evidence="8">TF-B3 domain-containing protein</fullName>
    </recommendedName>
</protein>
<dbReference type="InterPro" id="IPR015300">
    <property type="entry name" value="DNA-bd_pseudobarrel_sf"/>
</dbReference>
<gene>
    <name evidence="7" type="ORF">SETIT_5G199800v2</name>
</gene>
<accession>A0A368R6U5</accession>
<evidence type="ECO:0000256" key="5">
    <source>
        <dbReference type="ARBA" id="ARBA00023242"/>
    </source>
</evidence>
<proteinExistence type="predicted"/>
<comment type="subcellular location">
    <subcellularLocation>
        <location evidence="1">Nucleus</location>
    </subcellularLocation>
</comment>
<feature type="compositionally biased region" description="Low complexity" evidence="6">
    <location>
        <begin position="1"/>
        <end position="16"/>
    </location>
</feature>
<dbReference type="PANTHER" id="PTHR34397:SF15">
    <property type="entry name" value="OS08G0282100 PROTEIN"/>
    <property type="match status" value="1"/>
</dbReference>
<dbReference type="InterPro" id="IPR003340">
    <property type="entry name" value="B3_DNA-bd"/>
</dbReference>
<evidence type="ECO:0000256" key="2">
    <source>
        <dbReference type="ARBA" id="ARBA00023015"/>
    </source>
</evidence>
<dbReference type="Gene3D" id="2.40.330.10">
    <property type="entry name" value="DNA-binding pseudobarrel domain"/>
    <property type="match status" value="1"/>
</dbReference>
<evidence type="ECO:0000256" key="1">
    <source>
        <dbReference type="ARBA" id="ARBA00004123"/>
    </source>
</evidence>
<keyword evidence="5" id="KW-0539">Nucleus</keyword>
<dbReference type="PANTHER" id="PTHR34397">
    <property type="entry name" value="OS05G0237600 PROTEIN"/>
    <property type="match status" value="1"/>
</dbReference>
<evidence type="ECO:0000256" key="6">
    <source>
        <dbReference type="SAM" id="MobiDB-lite"/>
    </source>
</evidence>
<keyword evidence="4" id="KW-0804">Transcription</keyword>
<dbReference type="EMBL" id="CM003532">
    <property type="protein sequence ID" value="RCV25863.1"/>
    <property type="molecule type" value="Genomic_DNA"/>
</dbReference>
<dbReference type="OrthoDB" id="636192at2759"/>
<sequence length="285" mass="31217">MEGSSRSARATAAAATKQKKKKQKNGRPAVPPRDVVPFDRVRGGISGALRDRLAALGATEPSYLAGKTLMMSDVLKNQARLLFSCKGESLPRCPLTACLTEREERYVWDDEGGLLVTALDRGGRSYDLTCRYLVSNSGYRFITGWKKLVGENGLRQGMRVELWAFRSPQLPNRYETRDGGKKVAVREEIGHPDGSLGMVVLQYDDESDPERGDDELGEVVPVQETGTTGQMKSEAAAPEEKLIASGGAACAEPAVTTEGMVERFEVRIFLAAIGLVMLKRRYNET</sequence>
<dbReference type="CDD" id="cd10017">
    <property type="entry name" value="B3_DNA"/>
    <property type="match status" value="1"/>
</dbReference>
<reference evidence="7" key="2">
    <citation type="submission" date="2015-07" db="EMBL/GenBank/DDBJ databases">
        <authorList>
            <person name="Noorani M."/>
        </authorList>
    </citation>
    <scope>NUCLEOTIDE SEQUENCE</scope>
    <source>
        <strain evidence="7">Yugu1</strain>
    </source>
</reference>
<reference evidence="7" key="1">
    <citation type="journal article" date="2012" name="Nat. Biotechnol.">
        <title>Reference genome sequence of the model plant Setaria.</title>
        <authorList>
            <person name="Bennetzen J.L."/>
            <person name="Schmutz J."/>
            <person name="Wang H."/>
            <person name="Percifield R."/>
            <person name="Hawkins J."/>
            <person name="Pontaroli A.C."/>
            <person name="Estep M."/>
            <person name="Feng L."/>
            <person name="Vaughn J.N."/>
            <person name="Grimwood J."/>
            <person name="Jenkins J."/>
            <person name="Barry K."/>
            <person name="Lindquist E."/>
            <person name="Hellsten U."/>
            <person name="Deshpande S."/>
            <person name="Wang X."/>
            <person name="Wu X."/>
            <person name="Mitros T."/>
            <person name="Triplett J."/>
            <person name="Yang X."/>
            <person name="Ye C.Y."/>
            <person name="Mauro-Herrera M."/>
            <person name="Wang L."/>
            <person name="Li P."/>
            <person name="Sharma M."/>
            <person name="Sharma R."/>
            <person name="Ronald P.C."/>
            <person name="Panaud O."/>
            <person name="Kellogg E.A."/>
            <person name="Brutnell T.P."/>
            <person name="Doust A.N."/>
            <person name="Tuskan G.A."/>
            <person name="Rokhsar D."/>
            <person name="Devos K.M."/>
        </authorList>
    </citation>
    <scope>NUCLEOTIDE SEQUENCE [LARGE SCALE GENOMIC DNA]</scope>
    <source>
        <strain evidence="7">Yugu1</strain>
    </source>
</reference>
<name>A0A368R6U5_SETIT</name>
<dbReference type="GO" id="GO:0003677">
    <property type="term" value="F:DNA binding"/>
    <property type="evidence" value="ECO:0007669"/>
    <property type="project" value="UniProtKB-KW"/>
</dbReference>
<feature type="region of interest" description="Disordered" evidence="6">
    <location>
        <begin position="1"/>
        <end position="36"/>
    </location>
</feature>
<evidence type="ECO:0008006" key="8">
    <source>
        <dbReference type="Google" id="ProtNLM"/>
    </source>
</evidence>
<evidence type="ECO:0000256" key="3">
    <source>
        <dbReference type="ARBA" id="ARBA00023125"/>
    </source>
</evidence>
<evidence type="ECO:0000313" key="7">
    <source>
        <dbReference type="EMBL" id="RCV25863.1"/>
    </source>
</evidence>
<keyword evidence="3" id="KW-0238">DNA-binding</keyword>